<dbReference type="InterPro" id="IPR036388">
    <property type="entry name" value="WH-like_DNA-bd_sf"/>
</dbReference>
<evidence type="ECO:0000313" key="8">
    <source>
        <dbReference type="Proteomes" id="UP001165079"/>
    </source>
</evidence>
<dbReference type="RefSeq" id="WP_285661224.1">
    <property type="nucleotide sequence ID" value="NZ_BSTX01000001.1"/>
</dbReference>
<dbReference type="GO" id="GO:0000156">
    <property type="term" value="F:phosphorelay response regulator activity"/>
    <property type="evidence" value="ECO:0007669"/>
    <property type="project" value="TreeGrafter"/>
</dbReference>
<feature type="domain" description="OmpR/PhoB-type" evidence="6">
    <location>
        <begin position="63"/>
        <end position="159"/>
    </location>
</feature>
<dbReference type="InterPro" id="IPR001867">
    <property type="entry name" value="OmpR/PhoB-type_DNA-bd"/>
</dbReference>
<feature type="DNA-binding region" description="OmpR/PhoB-type" evidence="5">
    <location>
        <begin position="63"/>
        <end position="159"/>
    </location>
</feature>
<evidence type="ECO:0000256" key="3">
    <source>
        <dbReference type="ARBA" id="ARBA00023125"/>
    </source>
</evidence>
<sequence length="168" mass="18601">MTIQLERPPALNGLTVTIELAAAGASLNEDLVQTLDAVRDQIAHLGAVTVTVRAAEPYEIEPAPRIDTGAEIHIYPDSRVVRQGTRELSLSRLEFDLLLFFADHPGQVFSRAQLLHSVWGDAHVGRRTIDVHIRRLRMKAGDRFPLVTTIRGVGYRFDGQGRVSVTRG</sequence>
<accession>A0A9W6W6Y9</accession>
<dbReference type="Gene3D" id="1.10.10.10">
    <property type="entry name" value="Winged helix-like DNA-binding domain superfamily/Winged helix DNA-binding domain"/>
    <property type="match status" value="1"/>
</dbReference>
<dbReference type="EMBL" id="BSTX01000001">
    <property type="protein sequence ID" value="GLZ76024.1"/>
    <property type="molecule type" value="Genomic_DNA"/>
</dbReference>
<evidence type="ECO:0000256" key="4">
    <source>
        <dbReference type="ARBA" id="ARBA00023163"/>
    </source>
</evidence>
<dbReference type="SUPFAM" id="SSF46894">
    <property type="entry name" value="C-terminal effector domain of the bipartite response regulators"/>
    <property type="match status" value="1"/>
</dbReference>
<dbReference type="GO" id="GO:0000976">
    <property type="term" value="F:transcription cis-regulatory region binding"/>
    <property type="evidence" value="ECO:0007669"/>
    <property type="project" value="TreeGrafter"/>
</dbReference>
<evidence type="ECO:0000256" key="5">
    <source>
        <dbReference type="PROSITE-ProRule" id="PRU01091"/>
    </source>
</evidence>
<organism evidence="7 8">
    <name type="scientific">Actinorhabdospora filicis</name>
    <dbReference type="NCBI Taxonomy" id="1785913"/>
    <lineage>
        <taxon>Bacteria</taxon>
        <taxon>Bacillati</taxon>
        <taxon>Actinomycetota</taxon>
        <taxon>Actinomycetes</taxon>
        <taxon>Micromonosporales</taxon>
        <taxon>Micromonosporaceae</taxon>
        <taxon>Actinorhabdospora</taxon>
    </lineage>
</organism>
<keyword evidence="8" id="KW-1185">Reference proteome</keyword>
<evidence type="ECO:0000256" key="1">
    <source>
        <dbReference type="ARBA" id="ARBA00022553"/>
    </source>
</evidence>
<keyword evidence="2" id="KW-0805">Transcription regulation</keyword>
<keyword evidence="3 5" id="KW-0238">DNA-binding</keyword>
<dbReference type="Proteomes" id="UP001165079">
    <property type="component" value="Unassembled WGS sequence"/>
</dbReference>
<dbReference type="PANTHER" id="PTHR48111:SF4">
    <property type="entry name" value="DNA-BINDING DUAL TRANSCRIPTIONAL REGULATOR OMPR"/>
    <property type="match status" value="1"/>
</dbReference>
<protein>
    <recommendedName>
        <fullName evidence="6">OmpR/PhoB-type domain-containing protein</fullName>
    </recommendedName>
</protein>
<dbReference type="InterPro" id="IPR039420">
    <property type="entry name" value="WalR-like"/>
</dbReference>
<dbReference type="Pfam" id="PF00486">
    <property type="entry name" value="Trans_reg_C"/>
    <property type="match status" value="1"/>
</dbReference>
<dbReference type="GO" id="GO:0005829">
    <property type="term" value="C:cytosol"/>
    <property type="evidence" value="ECO:0007669"/>
    <property type="project" value="TreeGrafter"/>
</dbReference>
<dbReference type="PROSITE" id="PS51755">
    <property type="entry name" value="OMPR_PHOB"/>
    <property type="match status" value="1"/>
</dbReference>
<keyword evidence="4" id="KW-0804">Transcription</keyword>
<evidence type="ECO:0000313" key="7">
    <source>
        <dbReference type="EMBL" id="GLZ76024.1"/>
    </source>
</evidence>
<reference evidence="7" key="1">
    <citation type="submission" date="2023-03" db="EMBL/GenBank/DDBJ databases">
        <title>Actinorhabdospora filicis NBRC 111898.</title>
        <authorList>
            <person name="Ichikawa N."/>
            <person name="Sato H."/>
            <person name="Tonouchi N."/>
        </authorList>
    </citation>
    <scope>NUCLEOTIDE SEQUENCE</scope>
    <source>
        <strain evidence="7">NBRC 111898</strain>
    </source>
</reference>
<gene>
    <name evidence="7" type="ORF">Afil01_08310</name>
</gene>
<evidence type="ECO:0000259" key="6">
    <source>
        <dbReference type="PROSITE" id="PS51755"/>
    </source>
</evidence>
<dbReference type="CDD" id="cd00383">
    <property type="entry name" value="trans_reg_C"/>
    <property type="match status" value="1"/>
</dbReference>
<evidence type="ECO:0000256" key="2">
    <source>
        <dbReference type="ARBA" id="ARBA00023015"/>
    </source>
</evidence>
<keyword evidence="1" id="KW-0597">Phosphoprotein</keyword>
<dbReference type="InterPro" id="IPR016032">
    <property type="entry name" value="Sig_transdc_resp-reg_C-effctor"/>
</dbReference>
<dbReference type="PANTHER" id="PTHR48111">
    <property type="entry name" value="REGULATOR OF RPOS"/>
    <property type="match status" value="1"/>
</dbReference>
<dbReference type="GO" id="GO:0032993">
    <property type="term" value="C:protein-DNA complex"/>
    <property type="evidence" value="ECO:0007669"/>
    <property type="project" value="TreeGrafter"/>
</dbReference>
<dbReference type="GO" id="GO:0006355">
    <property type="term" value="P:regulation of DNA-templated transcription"/>
    <property type="evidence" value="ECO:0007669"/>
    <property type="project" value="InterPro"/>
</dbReference>
<name>A0A9W6W6Y9_9ACTN</name>
<comment type="caution">
    <text evidence="7">The sequence shown here is derived from an EMBL/GenBank/DDBJ whole genome shotgun (WGS) entry which is preliminary data.</text>
</comment>
<dbReference type="SMART" id="SM00862">
    <property type="entry name" value="Trans_reg_C"/>
    <property type="match status" value="1"/>
</dbReference>
<dbReference type="AlphaFoldDB" id="A0A9W6W6Y9"/>
<proteinExistence type="predicted"/>